<feature type="domain" description="Cation/H+ exchanger transmembrane" evidence="12">
    <location>
        <begin position="207"/>
        <end position="387"/>
    </location>
</feature>
<dbReference type="InterPro" id="IPR006153">
    <property type="entry name" value="Cation/H_exchanger_TM"/>
</dbReference>
<evidence type="ECO:0000256" key="3">
    <source>
        <dbReference type="ARBA" id="ARBA00022475"/>
    </source>
</evidence>
<feature type="transmembrane region" description="Helical" evidence="11">
    <location>
        <begin position="40"/>
        <end position="63"/>
    </location>
</feature>
<gene>
    <name evidence="13" type="ORF">JKP88DRAFT_263020</name>
</gene>
<evidence type="ECO:0000256" key="8">
    <source>
        <dbReference type="ARBA" id="ARBA00023136"/>
    </source>
</evidence>
<evidence type="ECO:0000256" key="5">
    <source>
        <dbReference type="ARBA" id="ARBA00022989"/>
    </source>
</evidence>
<accession>A0A836CH43</accession>
<feature type="region of interest" description="Disordered" evidence="10">
    <location>
        <begin position="633"/>
        <end position="713"/>
    </location>
</feature>
<feature type="transmembrane region" description="Helical" evidence="11">
    <location>
        <begin position="175"/>
        <end position="196"/>
    </location>
</feature>
<feature type="compositionally biased region" description="Low complexity" evidence="10">
    <location>
        <begin position="1472"/>
        <end position="1482"/>
    </location>
</feature>
<feature type="compositionally biased region" description="Acidic residues" evidence="10">
    <location>
        <begin position="1450"/>
        <end position="1461"/>
    </location>
</feature>
<evidence type="ECO:0000259" key="12">
    <source>
        <dbReference type="Pfam" id="PF00999"/>
    </source>
</evidence>
<feature type="transmembrane region" description="Helical" evidence="11">
    <location>
        <begin position="362"/>
        <end position="381"/>
    </location>
</feature>
<keyword evidence="7" id="KW-0406">Ion transport</keyword>
<comment type="subcellular location">
    <subcellularLocation>
        <location evidence="1">Cell membrane</location>
        <topology evidence="1">Multi-pass membrane protein</topology>
    </subcellularLocation>
</comment>
<dbReference type="GO" id="GO:0005886">
    <property type="term" value="C:plasma membrane"/>
    <property type="evidence" value="ECO:0007669"/>
    <property type="project" value="UniProtKB-SubCell"/>
</dbReference>
<evidence type="ECO:0000256" key="10">
    <source>
        <dbReference type="SAM" id="MobiDB-lite"/>
    </source>
</evidence>
<feature type="compositionally biased region" description="Polar residues" evidence="10">
    <location>
        <begin position="1421"/>
        <end position="1439"/>
    </location>
</feature>
<feature type="compositionally biased region" description="Basic and acidic residues" evidence="10">
    <location>
        <begin position="1405"/>
        <end position="1414"/>
    </location>
</feature>
<evidence type="ECO:0000256" key="4">
    <source>
        <dbReference type="ARBA" id="ARBA00022692"/>
    </source>
</evidence>
<keyword evidence="9" id="KW-0739">Sodium transport</keyword>
<evidence type="ECO:0000256" key="11">
    <source>
        <dbReference type="SAM" id="Phobius"/>
    </source>
</evidence>
<dbReference type="GO" id="GO:0051453">
    <property type="term" value="P:regulation of intracellular pH"/>
    <property type="evidence" value="ECO:0007669"/>
    <property type="project" value="TreeGrafter"/>
</dbReference>
<feature type="transmembrane region" description="Helical" evidence="11">
    <location>
        <begin position="208"/>
        <end position="236"/>
    </location>
</feature>
<feature type="transmembrane region" description="Helical" evidence="11">
    <location>
        <begin position="12"/>
        <end position="33"/>
    </location>
</feature>
<keyword evidence="8 11" id="KW-0472">Membrane</keyword>
<feature type="region of interest" description="Disordered" evidence="10">
    <location>
        <begin position="1538"/>
        <end position="1590"/>
    </location>
</feature>
<dbReference type="EMBL" id="JAFCMP010000201">
    <property type="protein sequence ID" value="KAG5183566.1"/>
    <property type="molecule type" value="Genomic_DNA"/>
</dbReference>
<feature type="compositionally biased region" description="Low complexity" evidence="10">
    <location>
        <begin position="656"/>
        <end position="667"/>
    </location>
</feature>
<feature type="domain" description="Cation/H+ exchanger transmembrane" evidence="12">
    <location>
        <begin position="7"/>
        <end position="191"/>
    </location>
</feature>
<evidence type="ECO:0000256" key="2">
    <source>
        <dbReference type="ARBA" id="ARBA00022448"/>
    </source>
</evidence>
<evidence type="ECO:0000256" key="1">
    <source>
        <dbReference type="ARBA" id="ARBA00004651"/>
    </source>
</evidence>
<dbReference type="OrthoDB" id="441412at2759"/>
<dbReference type="Pfam" id="PF00999">
    <property type="entry name" value="Na_H_Exchanger"/>
    <property type="match status" value="2"/>
</dbReference>
<protein>
    <submittedName>
        <fullName evidence="13">Sodium/hydrogen exchanger family-domain-containing protein</fullName>
    </submittedName>
</protein>
<dbReference type="Proteomes" id="UP000664859">
    <property type="component" value="Unassembled WGS sequence"/>
</dbReference>
<evidence type="ECO:0000313" key="13">
    <source>
        <dbReference type="EMBL" id="KAG5183566.1"/>
    </source>
</evidence>
<keyword evidence="6" id="KW-0915">Sodium</keyword>
<dbReference type="PANTHER" id="PTHR10110">
    <property type="entry name" value="SODIUM/HYDROGEN EXCHANGER"/>
    <property type="match status" value="1"/>
</dbReference>
<keyword evidence="4 11" id="KW-0812">Transmembrane</keyword>
<sequence>MTQWVNIDPEVLLLVFIPVLIFESAFNTDVHVFQREFWQVVTLAGPGTVIASVFTALILQFWLPYGWSWYIGMTLGAVLSATDPPSIVALLRDQLSVSQRLAARIEGESLLNDGVAVVIFVIFKDALLGGKDSQASHIAATAARLALGGPLLGLAVGIVGSFVLGRILDDAFSEITITIVLCYSAFLLAEATALLFPQPISCDSAHVLSTATAAIACAPQIQVSGILSVVTLGLFLSYHARGRISNRAGDGMVVAWSMLSYVSVTMVFVTTGLVIGNEVLFANAIDAAAWAYVLVIYLGVHLARVAVVAICSPVLIAKGTRRGVDLRQAAVLAFGGLRGAIGLTLALILYRQQSLDQDTRDLAFFFTWGVTALTLIIDGALAKPLLSRLGLDRSVGSETEVFTRACWAMEARLQHAVDLIKGDRFLGDAHWELVWRYLPVLTAKTYWHRIRQGNIVLSDVEEQDLRRMADEQDEAEWSAAMSAGFSRGRRLQYDIGTALHKAIHWVIEHVMPGKAQLKLRMKWSSDMSAGLSRGKRLHYDIGTALHKAVRWVIEHVMPGAAGGTNYTHLPQRLRHQWYRYHQIEQARMNALPQMSLRIDAWAGAEEADGADHLQALLGAAALDSGSSAPFALDGAAPFDQGGEGGLRPARSDDTARLSSPRSLASPPFSRPQDRGSPPLPPKSGGAPLPKGGQHSSAPTLGEPPHPGAVGGGAKGMLSMYPDLAALAVGGAQGRALAEEIALLRGTREAAVQGVRSAEERLYERERALELATAADGDDSGGESASAPQHRGLGWGGSETAVRTATAPLSSRIRSMSLSRSKGAAAAAAVHADAASNGGTSQHSAALSEDEHHAVNGNGHEDMSQGSLNMKDAMAEARVRFLSAVKANYQERLHQGWLSASGARVLRENIDAQLENTEASLREWSVLARSFAMPAARLAPLRRLPLAKRLVDPFIYGRLAFIFELASNFIAAHEDVDILQIIKEGPVAYQLAFEKTKQLREARDTLVAQLPVFPELARSLKTQVAARYILVQHRGMVEESYRHGHINDREYARLLHSNNVSRVKLDYHPHTDHIPDRSQLLKGVPFLRFLTDADRETVIRNSAAVVEEFRGSHITLMRERSADVTGHKRSGCVRQVTKSFVMGSGRHANSTGSPYLGPLVSSEEVLPINCVINGDTIGRHGEVPQMVRKERLLHAGTVFGLDDQLLEIPYHSTYTTASFAHLFFFDKAQILAMAEDMPELNRGLWWSLAVSVMRHHRGFRRMTLKVCQRKRCQPVKDAAKQRGQQPTSSLRTSLVHSRRACSVANTNYTIPQAITPSAEEARRMRNARDAGLAAKASGLWEWAIATDEEHPLGLDQEARSAHAATLPLPLPRGSLAGLSKRRFDNAASLTAERVGRDGSGASASRDQPRSERQRSWEAWAKPSTTTADSNFKGALQQQRISARRRVTSDVDHDDDDETDELPNEGVPFFRLGSDASDASSHAALPPPPPQPSPQQYGMLSESVAYGTPYNSLVGEVAMAEEMGEGGEGGQRIQELYVAAYESTPPEGSAAEPWRNPLSASQQPPPSATWAQSVDVEAKDDEDPDDPDENFF</sequence>
<reference evidence="13" key="1">
    <citation type="submission" date="2021-02" db="EMBL/GenBank/DDBJ databases">
        <title>First Annotated Genome of the Yellow-green Alga Tribonema minus.</title>
        <authorList>
            <person name="Mahan K.M."/>
        </authorList>
    </citation>
    <scope>NUCLEOTIDE SEQUENCE</scope>
    <source>
        <strain evidence="13">UTEX B ZZ1240</strain>
    </source>
</reference>
<organism evidence="13 14">
    <name type="scientific">Tribonema minus</name>
    <dbReference type="NCBI Taxonomy" id="303371"/>
    <lineage>
        <taxon>Eukaryota</taxon>
        <taxon>Sar</taxon>
        <taxon>Stramenopiles</taxon>
        <taxon>Ochrophyta</taxon>
        <taxon>PX clade</taxon>
        <taxon>Xanthophyceae</taxon>
        <taxon>Tribonematales</taxon>
        <taxon>Tribonemataceae</taxon>
        <taxon>Tribonema</taxon>
    </lineage>
</organism>
<evidence type="ECO:0000256" key="6">
    <source>
        <dbReference type="ARBA" id="ARBA00023053"/>
    </source>
</evidence>
<dbReference type="GO" id="GO:0015385">
    <property type="term" value="F:sodium:proton antiporter activity"/>
    <property type="evidence" value="ECO:0007669"/>
    <property type="project" value="InterPro"/>
</dbReference>
<feature type="transmembrane region" description="Helical" evidence="11">
    <location>
        <begin position="289"/>
        <end position="317"/>
    </location>
</feature>
<feature type="transmembrane region" description="Helical" evidence="11">
    <location>
        <begin position="248"/>
        <end position="269"/>
    </location>
</feature>
<keyword evidence="2" id="KW-0813">Transport</keyword>
<feature type="transmembrane region" description="Helical" evidence="11">
    <location>
        <begin position="147"/>
        <end position="168"/>
    </location>
</feature>
<feature type="region of interest" description="Disordered" evidence="10">
    <location>
        <begin position="1388"/>
        <end position="1501"/>
    </location>
</feature>
<dbReference type="GO" id="GO:0015386">
    <property type="term" value="F:potassium:proton antiporter activity"/>
    <property type="evidence" value="ECO:0007669"/>
    <property type="project" value="TreeGrafter"/>
</dbReference>
<proteinExistence type="predicted"/>
<keyword evidence="14" id="KW-1185">Reference proteome</keyword>
<dbReference type="GO" id="GO:0098719">
    <property type="term" value="P:sodium ion import across plasma membrane"/>
    <property type="evidence" value="ECO:0007669"/>
    <property type="project" value="TreeGrafter"/>
</dbReference>
<dbReference type="InterPro" id="IPR018490">
    <property type="entry name" value="cNMP-bd_dom_sf"/>
</dbReference>
<feature type="region of interest" description="Disordered" evidence="10">
    <location>
        <begin position="772"/>
        <end position="799"/>
    </location>
</feature>
<dbReference type="SUPFAM" id="SSF51206">
    <property type="entry name" value="cAMP-binding domain-like"/>
    <property type="match status" value="1"/>
</dbReference>
<dbReference type="PANTHER" id="PTHR10110:SF86">
    <property type="entry name" value="SODIUM_HYDROGEN EXCHANGER 7"/>
    <property type="match status" value="1"/>
</dbReference>
<keyword evidence="3" id="KW-1003">Cell membrane</keyword>
<evidence type="ECO:0000256" key="7">
    <source>
        <dbReference type="ARBA" id="ARBA00023065"/>
    </source>
</evidence>
<evidence type="ECO:0000313" key="14">
    <source>
        <dbReference type="Proteomes" id="UP000664859"/>
    </source>
</evidence>
<evidence type="ECO:0000256" key="9">
    <source>
        <dbReference type="ARBA" id="ARBA00023201"/>
    </source>
</evidence>
<name>A0A836CH43_9STRA</name>
<feature type="transmembrane region" description="Helical" evidence="11">
    <location>
        <begin position="69"/>
        <end position="90"/>
    </location>
</feature>
<dbReference type="InterPro" id="IPR018422">
    <property type="entry name" value="Cation/H_exchanger_CPA1"/>
</dbReference>
<comment type="caution">
    <text evidence="13">The sequence shown here is derived from an EMBL/GenBank/DDBJ whole genome shotgun (WGS) entry which is preliminary data.</text>
</comment>
<feature type="transmembrane region" description="Helical" evidence="11">
    <location>
        <begin position="329"/>
        <end position="350"/>
    </location>
</feature>
<dbReference type="Gene3D" id="6.10.140.1330">
    <property type="match status" value="1"/>
</dbReference>
<feature type="compositionally biased region" description="Acidic residues" evidence="10">
    <location>
        <begin position="1576"/>
        <end position="1590"/>
    </location>
</feature>
<keyword evidence="5 11" id="KW-1133">Transmembrane helix</keyword>